<dbReference type="InterPro" id="IPR035919">
    <property type="entry name" value="EAL_sf"/>
</dbReference>
<gene>
    <name evidence="2" type="ORF">ACEN34_07260</name>
</gene>
<dbReference type="EMBL" id="JBGQPK010000025">
    <property type="protein sequence ID" value="MFL2029413.1"/>
    <property type="molecule type" value="Genomic_DNA"/>
</dbReference>
<sequence>MYRYFIQPQLNKINNSLIGYELLMKKHTPDGWRPPHHFSDIPAKVIAETLIATTEQLALKIGSVSINLNRTQLMDSQIDEAIIRSQMQLRPVKLVVELTEEPGDEHWRIDQLLPMIKNLTTRGMEVSLDDVGIDENKLARIQPLIPYATEIKFALQDFTETLEDHALQQQVIFWRDLAAQHNLRLILEGIENATDDAIADRLAIDLRQGYYYGKPHLLKLQPDDPVS</sequence>
<proteinExistence type="predicted"/>
<evidence type="ECO:0000313" key="3">
    <source>
        <dbReference type="Proteomes" id="UP001625389"/>
    </source>
</evidence>
<feature type="domain" description="EAL" evidence="1">
    <location>
        <begin position="1"/>
        <end position="227"/>
    </location>
</feature>
<name>A0ABW8UH77_9LACO</name>
<keyword evidence="3" id="KW-1185">Reference proteome</keyword>
<dbReference type="Proteomes" id="UP001625389">
    <property type="component" value="Unassembled WGS sequence"/>
</dbReference>
<evidence type="ECO:0000313" key="2">
    <source>
        <dbReference type="EMBL" id="MFL2029413.1"/>
    </source>
</evidence>
<dbReference type="PROSITE" id="PS50883">
    <property type="entry name" value="EAL"/>
    <property type="match status" value="1"/>
</dbReference>
<dbReference type="Gene3D" id="3.20.20.450">
    <property type="entry name" value="EAL domain"/>
    <property type="match status" value="1"/>
</dbReference>
<evidence type="ECO:0000259" key="1">
    <source>
        <dbReference type="PROSITE" id="PS50883"/>
    </source>
</evidence>
<dbReference type="SUPFAM" id="SSF141868">
    <property type="entry name" value="EAL domain-like"/>
    <property type="match status" value="1"/>
</dbReference>
<dbReference type="InterPro" id="IPR050706">
    <property type="entry name" value="Cyclic-di-GMP_PDE-like"/>
</dbReference>
<dbReference type="SMART" id="SM00052">
    <property type="entry name" value="EAL"/>
    <property type="match status" value="1"/>
</dbReference>
<dbReference type="PANTHER" id="PTHR33121">
    <property type="entry name" value="CYCLIC DI-GMP PHOSPHODIESTERASE PDEF"/>
    <property type="match status" value="1"/>
</dbReference>
<comment type="caution">
    <text evidence="2">The sequence shown here is derived from an EMBL/GenBank/DDBJ whole genome shotgun (WGS) entry which is preliminary data.</text>
</comment>
<dbReference type="InterPro" id="IPR001633">
    <property type="entry name" value="EAL_dom"/>
</dbReference>
<reference evidence="2 3" key="1">
    <citation type="submission" date="2024-08" db="EMBL/GenBank/DDBJ databases">
        <authorList>
            <person name="Arias E."/>
        </authorList>
    </citation>
    <scope>NUCLEOTIDE SEQUENCE [LARGE SCALE GENOMIC DNA]</scope>
    <source>
        <strain evidence="2 3">FAM 25317</strain>
    </source>
</reference>
<accession>A0ABW8UH77</accession>
<dbReference type="Pfam" id="PF00563">
    <property type="entry name" value="EAL"/>
    <property type="match status" value="1"/>
</dbReference>
<dbReference type="PANTHER" id="PTHR33121:SF70">
    <property type="entry name" value="SIGNALING PROTEIN YKOW"/>
    <property type="match status" value="1"/>
</dbReference>
<dbReference type="RefSeq" id="WP_407137410.1">
    <property type="nucleotide sequence ID" value="NZ_JBGQPK010000025.1"/>
</dbReference>
<protein>
    <submittedName>
        <fullName evidence="2">EAL domain-containing protein</fullName>
    </submittedName>
</protein>
<organism evidence="2 3">
    <name type="scientific">Loigolactobacillus zhaoyuanensis</name>
    <dbReference type="NCBI Taxonomy" id="2486017"/>
    <lineage>
        <taxon>Bacteria</taxon>
        <taxon>Bacillati</taxon>
        <taxon>Bacillota</taxon>
        <taxon>Bacilli</taxon>
        <taxon>Lactobacillales</taxon>
        <taxon>Lactobacillaceae</taxon>
        <taxon>Loigolactobacillus</taxon>
    </lineage>
</organism>